<keyword evidence="4" id="KW-1133">Transmembrane helix</keyword>
<dbReference type="AlphaFoldDB" id="A0A816XBA4"/>
<keyword evidence="7" id="KW-0735">Signal-anchor</keyword>
<comment type="subcellular location">
    <subcellularLocation>
        <location evidence="7">Membrane</location>
        <topology evidence="7">Single-pass type II membrane protein</topology>
    </subcellularLocation>
</comment>
<evidence type="ECO:0000313" key="9">
    <source>
        <dbReference type="EMBL" id="CAF2144801.1"/>
    </source>
</evidence>
<dbReference type="GO" id="GO:0016020">
    <property type="term" value="C:membrane"/>
    <property type="evidence" value="ECO:0007669"/>
    <property type="project" value="UniProtKB-SubCell"/>
</dbReference>
<gene>
    <name evidence="9" type="ORF">DARMORV10_A02P41050.1</name>
    <name evidence="8" type="ORF">DARMORV10_A03P55000.1</name>
</gene>
<evidence type="ECO:0000256" key="1">
    <source>
        <dbReference type="ARBA" id="ARBA00022603"/>
    </source>
</evidence>
<keyword evidence="5" id="KW-0472">Membrane</keyword>
<dbReference type="Proteomes" id="UP001295469">
    <property type="component" value="Chromosome A02"/>
</dbReference>
<proteinExistence type="inferred from homology"/>
<dbReference type="EMBL" id="HG994356">
    <property type="protein sequence ID" value="CAF2144801.1"/>
    <property type="molecule type" value="Genomic_DNA"/>
</dbReference>
<dbReference type="EMBL" id="HG994357">
    <property type="protein sequence ID" value="CAF2131072.1"/>
    <property type="molecule type" value="Genomic_DNA"/>
</dbReference>
<keyword evidence="2 7" id="KW-0808">Transferase</keyword>
<keyword evidence="1 7" id="KW-0489">Methyltransferase</keyword>
<evidence type="ECO:0000256" key="5">
    <source>
        <dbReference type="ARBA" id="ARBA00023136"/>
    </source>
</evidence>
<evidence type="ECO:0000256" key="6">
    <source>
        <dbReference type="ARBA" id="ARBA00023180"/>
    </source>
</evidence>
<dbReference type="PANTHER" id="PTHR10108:SF984">
    <property type="entry name" value="METHYLTRANSFERASE PMT21-RELATED"/>
    <property type="match status" value="1"/>
</dbReference>
<evidence type="ECO:0000256" key="3">
    <source>
        <dbReference type="ARBA" id="ARBA00022692"/>
    </source>
</evidence>
<sequence length="88" mass="10054">MLEMDRILRPNGYAIIRESSYFADNVASVAKGLRWSCRKEHTESESENEKFLICQKKLWYSSNATFLENKVTTTNIGSLSSFKAKKGV</sequence>
<name>A0A816XBA4_BRANA</name>
<dbReference type="PANTHER" id="PTHR10108">
    <property type="entry name" value="SAM-DEPENDENT METHYLTRANSFERASE"/>
    <property type="match status" value="1"/>
</dbReference>
<accession>A0A816XBA4</accession>
<comment type="similarity">
    <text evidence="7">Belongs to the methyltransferase superfamily.</text>
</comment>
<evidence type="ECO:0000313" key="8">
    <source>
        <dbReference type="EMBL" id="CAF2131072.1"/>
    </source>
</evidence>
<dbReference type="EC" id="2.1.1.-" evidence="7"/>
<dbReference type="GO" id="GO:0008168">
    <property type="term" value="F:methyltransferase activity"/>
    <property type="evidence" value="ECO:0007669"/>
    <property type="project" value="UniProtKB-UniRule"/>
</dbReference>
<dbReference type="Proteomes" id="UP001295469">
    <property type="component" value="Chromosome A03"/>
</dbReference>
<evidence type="ECO:0000256" key="4">
    <source>
        <dbReference type="ARBA" id="ARBA00022989"/>
    </source>
</evidence>
<protein>
    <recommendedName>
        <fullName evidence="7">Methyltransferase</fullName>
        <ecNumber evidence="7">2.1.1.-</ecNumber>
    </recommendedName>
</protein>
<keyword evidence="3" id="KW-0812">Transmembrane</keyword>
<evidence type="ECO:0000256" key="7">
    <source>
        <dbReference type="RuleBase" id="RU366043"/>
    </source>
</evidence>
<reference evidence="9" key="1">
    <citation type="submission" date="2021-01" db="EMBL/GenBank/DDBJ databases">
        <authorList>
            <consortium name="Genoscope - CEA"/>
            <person name="William W."/>
        </authorList>
    </citation>
    <scope>NUCLEOTIDE SEQUENCE</scope>
</reference>
<keyword evidence="6 7" id="KW-0325">Glycoprotein</keyword>
<organism evidence="9">
    <name type="scientific">Brassica napus</name>
    <name type="common">Rape</name>
    <dbReference type="NCBI Taxonomy" id="3708"/>
    <lineage>
        <taxon>Eukaryota</taxon>
        <taxon>Viridiplantae</taxon>
        <taxon>Streptophyta</taxon>
        <taxon>Embryophyta</taxon>
        <taxon>Tracheophyta</taxon>
        <taxon>Spermatophyta</taxon>
        <taxon>Magnoliopsida</taxon>
        <taxon>eudicotyledons</taxon>
        <taxon>Gunneridae</taxon>
        <taxon>Pentapetalae</taxon>
        <taxon>rosids</taxon>
        <taxon>malvids</taxon>
        <taxon>Brassicales</taxon>
        <taxon>Brassicaceae</taxon>
        <taxon>Brassiceae</taxon>
        <taxon>Brassica</taxon>
    </lineage>
</organism>
<dbReference type="InterPro" id="IPR004159">
    <property type="entry name" value="Put_SAM_MeTrfase"/>
</dbReference>
<dbReference type="Pfam" id="PF03141">
    <property type="entry name" value="Methyltransf_29"/>
    <property type="match status" value="1"/>
</dbReference>
<evidence type="ECO:0000256" key="2">
    <source>
        <dbReference type="ARBA" id="ARBA00022679"/>
    </source>
</evidence>
<dbReference type="GO" id="GO:0032259">
    <property type="term" value="P:methylation"/>
    <property type="evidence" value="ECO:0007669"/>
    <property type="project" value="UniProtKB-KW"/>
</dbReference>